<reference evidence="9" key="1">
    <citation type="submission" date="2016-10" db="EMBL/GenBank/DDBJ databases">
        <authorList>
            <person name="Varghese N."/>
        </authorList>
    </citation>
    <scope>NUCLEOTIDE SEQUENCE [LARGE SCALE GENOMIC DNA]</scope>
    <source>
        <strain evidence="9">DSM 45096 / BCRC 16803 / CGMCC 4.1857 / CIP 109030 / JCM 12277 / KCTC 19219 / NBRC 100920 / 33214</strain>
    </source>
</reference>
<comment type="similarity">
    <text evidence="1">Belongs to the cysteine dioxygenase family.</text>
</comment>
<keyword evidence="4" id="KW-0560">Oxidoreductase</keyword>
<evidence type="ECO:0000256" key="7">
    <source>
        <dbReference type="SAM" id="MobiDB-lite"/>
    </source>
</evidence>
<proteinExistence type="inferred from homology"/>
<dbReference type="PANTHER" id="PTHR12918">
    <property type="entry name" value="CYSTEINE DIOXYGENASE"/>
    <property type="match status" value="1"/>
</dbReference>
<dbReference type="Pfam" id="PF05995">
    <property type="entry name" value="CDO_I"/>
    <property type="match status" value="1"/>
</dbReference>
<gene>
    <name evidence="8" type="ORF">SAMN05414137_10435</name>
</gene>
<name>A0A1H7KGD1_STRJI</name>
<dbReference type="AlphaFoldDB" id="A0A1H7KGD1"/>
<organism evidence="8 9">
    <name type="scientific">Streptacidiphilus jiangxiensis</name>
    <dbReference type="NCBI Taxonomy" id="235985"/>
    <lineage>
        <taxon>Bacteria</taxon>
        <taxon>Bacillati</taxon>
        <taxon>Actinomycetota</taxon>
        <taxon>Actinomycetes</taxon>
        <taxon>Kitasatosporales</taxon>
        <taxon>Streptomycetaceae</taxon>
        <taxon>Streptacidiphilus</taxon>
    </lineage>
</organism>
<dbReference type="GO" id="GO:0016702">
    <property type="term" value="F:oxidoreductase activity, acting on single donors with incorporation of molecular oxygen, incorporation of two atoms of oxygen"/>
    <property type="evidence" value="ECO:0007669"/>
    <property type="project" value="InterPro"/>
</dbReference>
<dbReference type="InterPro" id="IPR011051">
    <property type="entry name" value="RmlC_Cupin_sf"/>
</dbReference>
<evidence type="ECO:0000256" key="5">
    <source>
        <dbReference type="ARBA" id="ARBA00023004"/>
    </source>
</evidence>
<dbReference type="Gene3D" id="2.60.120.10">
    <property type="entry name" value="Jelly Rolls"/>
    <property type="match status" value="1"/>
</dbReference>
<keyword evidence="3 8" id="KW-0223">Dioxygenase</keyword>
<dbReference type="SUPFAM" id="SSF51182">
    <property type="entry name" value="RmlC-like cupins"/>
    <property type="match status" value="1"/>
</dbReference>
<dbReference type="CDD" id="cd10548">
    <property type="entry name" value="cupin_CDO"/>
    <property type="match status" value="1"/>
</dbReference>
<dbReference type="EMBL" id="FOAZ01000004">
    <property type="protein sequence ID" value="SEK85849.1"/>
    <property type="molecule type" value="Genomic_DNA"/>
</dbReference>
<keyword evidence="9" id="KW-1185">Reference proteome</keyword>
<dbReference type="STRING" id="235985.SAMN05414137_10435"/>
<evidence type="ECO:0000256" key="2">
    <source>
        <dbReference type="ARBA" id="ARBA00022723"/>
    </source>
</evidence>
<protein>
    <submittedName>
        <fullName evidence="8">Cysteine dioxygenase type I</fullName>
    </submittedName>
</protein>
<dbReference type="Proteomes" id="UP000183015">
    <property type="component" value="Unassembled WGS sequence"/>
</dbReference>
<keyword evidence="2 6" id="KW-0479">Metal-binding</keyword>
<accession>A0A1H7KGD1</accession>
<feature type="binding site" evidence="6">
    <location>
        <position position="77"/>
    </location>
    <ligand>
        <name>Fe cation</name>
        <dbReference type="ChEBI" id="CHEBI:24875"/>
        <note>catalytic</note>
    </ligand>
</feature>
<sequence>MLQTSAPPSPVPAPSSSSSAPDLATLLEFARATATDPEVLARLALHPTERTWIRLEGPGGSEAWLIGWPPGSETGWHDHGGSSGAFVTALGELSELSLVMPLPSAGWRSLELEEGVDRQRTLEAGRGRAFGPHHVHQVINPSATGHAVSVHVYHPPLPQLRRYARQGDVLSVAAVETQEDW</sequence>
<evidence type="ECO:0000313" key="8">
    <source>
        <dbReference type="EMBL" id="SEK85849.1"/>
    </source>
</evidence>
<dbReference type="InterPro" id="IPR014710">
    <property type="entry name" value="RmlC-like_jellyroll"/>
</dbReference>
<dbReference type="InterPro" id="IPR010300">
    <property type="entry name" value="CDO_1"/>
</dbReference>
<evidence type="ECO:0000256" key="1">
    <source>
        <dbReference type="ARBA" id="ARBA00006622"/>
    </source>
</evidence>
<evidence type="ECO:0000256" key="4">
    <source>
        <dbReference type="ARBA" id="ARBA00023002"/>
    </source>
</evidence>
<keyword evidence="5 6" id="KW-0408">Iron</keyword>
<feature type="binding site" evidence="6">
    <location>
        <position position="79"/>
    </location>
    <ligand>
        <name>Fe cation</name>
        <dbReference type="ChEBI" id="CHEBI:24875"/>
        <note>catalytic</note>
    </ligand>
</feature>
<feature type="region of interest" description="Disordered" evidence="7">
    <location>
        <begin position="1"/>
        <end position="20"/>
    </location>
</feature>
<dbReference type="eggNOG" id="COG5553">
    <property type="taxonomic scope" value="Bacteria"/>
</dbReference>
<dbReference type="GO" id="GO:0008198">
    <property type="term" value="F:ferrous iron binding"/>
    <property type="evidence" value="ECO:0007669"/>
    <property type="project" value="TreeGrafter"/>
</dbReference>
<evidence type="ECO:0000313" key="9">
    <source>
        <dbReference type="Proteomes" id="UP000183015"/>
    </source>
</evidence>
<evidence type="ECO:0000256" key="3">
    <source>
        <dbReference type="ARBA" id="ARBA00022964"/>
    </source>
</evidence>
<dbReference type="PANTHER" id="PTHR12918:SF1">
    <property type="entry name" value="CYSTEINE DIOXYGENASE TYPE 1"/>
    <property type="match status" value="1"/>
</dbReference>
<evidence type="ECO:0000256" key="6">
    <source>
        <dbReference type="PIRSR" id="PIRSR610300-51"/>
    </source>
</evidence>
<feature type="binding site" evidence="6">
    <location>
        <position position="136"/>
    </location>
    <ligand>
        <name>Fe cation</name>
        <dbReference type="ChEBI" id="CHEBI:24875"/>
        <note>catalytic</note>
    </ligand>
</feature>